<evidence type="ECO:0000256" key="3">
    <source>
        <dbReference type="PROSITE-ProRule" id="PRU00284"/>
    </source>
</evidence>
<dbReference type="InterPro" id="IPR004090">
    <property type="entry name" value="Chemotax_Me-accpt_rcpt"/>
</dbReference>
<evidence type="ECO:0000256" key="2">
    <source>
        <dbReference type="ARBA" id="ARBA00029447"/>
    </source>
</evidence>
<comment type="similarity">
    <text evidence="2">Belongs to the methyl-accepting chemotaxis (MCP) protein family.</text>
</comment>
<organism evidence="5 6">
    <name type="scientific">Bacillus thuringiensis</name>
    <dbReference type="NCBI Taxonomy" id="1428"/>
    <lineage>
        <taxon>Bacteria</taxon>
        <taxon>Bacillati</taxon>
        <taxon>Bacillota</taxon>
        <taxon>Bacilli</taxon>
        <taxon>Bacillales</taxon>
        <taxon>Bacillaceae</taxon>
        <taxon>Bacillus</taxon>
        <taxon>Bacillus cereus group</taxon>
    </lineage>
</organism>
<dbReference type="InterPro" id="IPR044398">
    <property type="entry name" value="Globin-sensor_dom"/>
</dbReference>
<dbReference type="EMBL" id="NUVX01000029">
    <property type="protein sequence ID" value="PFJ38864.1"/>
    <property type="molecule type" value="Genomic_DNA"/>
</dbReference>
<dbReference type="Proteomes" id="UP000224003">
    <property type="component" value="Unassembled WGS sequence"/>
</dbReference>
<gene>
    <name evidence="5" type="ORF">COJ15_16840</name>
</gene>
<dbReference type="GO" id="GO:0020037">
    <property type="term" value="F:heme binding"/>
    <property type="evidence" value="ECO:0007669"/>
    <property type="project" value="InterPro"/>
</dbReference>
<dbReference type="GO" id="GO:0007165">
    <property type="term" value="P:signal transduction"/>
    <property type="evidence" value="ECO:0007669"/>
    <property type="project" value="UniProtKB-KW"/>
</dbReference>
<dbReference type="GO" id="GO:0019825">
    <property type="term" value="F:oxygen binding"/>
    <property type="evidence" value="ECO:0007669"/>
    <property type="project" value="InterPro"/>
</dbReference>
<reference evidence="5 6" key="1">
    <citation type="submission" date="2017-09" db="EMBL/GenBank/DDBJ databases">
        <title>Large-scale bioinformatics analysis of Bacillus genomes uncovers conserved roles of natural products in bacterial physiology.</title>
        <authorList>
            <consortium name="Agbiome Team Llc"/>
            <person name="Bleich R.M."/>
            <person name="Grubbs K.J."/>
            <person name="Santa Maria K.C."/>
            <person name="Allen S.E."/>
            <person name="Farag S."/>
            <person name="Shank E.A."/>
            <person name="Bowers A."/>
        </authorList>
    </citation>
    <scope>NUCLEOTIDE SEQUENCE [LARGE SCALE GENOMIC DNA]</scope>
    <source>
        <strain evidence="5 6">AFS085496</strain>
    </source>
</reference>
<dbReference type="PANTHER" id="PTHR32089">
    <property type="entry name" value="METHYL-ACCEPTING CHEMOTAXIS PROTEIN MCPB"/>
    <property type="match status" value="1"/>
</dbReference>
<dbReference type="Gene3D" id="1.10.287.950">
    <property type="entry name" value="Methyl-accepting chemotaxis protein"/>
    <property type="match status" value="1"/>
</dbReference>
<accession>A0A9X6WNE6</accession>
<dbReference type="Pfam" id="PF00015">
    <property type="entry name" value="MCPsignal"/>
    <property type="match status" value="1"/>
</dbReference>
<dbReference type="RefSeq" id="WP_098517010.1">
    <property type="nucleotide sequence ID" value="NZ_NUVX01000029.1"/>
</dbReference>
<dbReference type="PRINTS" id="PR00260">
    <property type="entry name" value="CHEMTRNSDUCR"/>
</dbReference>
<dbReference type="SUPFAM" id="SSF58104">
    <property type="entry name" value="Methyl-accepting chemotaxis protein (MCP) signaling domain"/>
    <property type="match status" value="1"/>
</dbReference>
<evidence type="ECO:0000256" key="1">
    <source>
        <dbReference type="ARBA" id="ARBA00023224"/>
    </source>
</evidence>
<evidence type="ECO:0000259" key="4">
    <source>
        <dbReference type="PROSITE" id="PS50111"/>
    </source>
</evidence>
<dbReference type="AlphaFoldDB" id="A0A9X6WNE6"/>
<evidence type="ECO:0000313" key="6">
    <source>
        <dbReference type="Proteomes" id="UP000224003"/>
    </source>
</evidence>
<dbReference type="GO" id="GO:0004888">
    <property type="term" value="F:transmembrane signaling receptor activity"/>
    <property type="evidence" value="ECO:0007669"/>
    <property type="project" value="InterPro"/>
</dbReference>
<dbReference type="Pfam" id="PF11563">
    <property type="entry name" value="Protoglobin"/>
    <property type="match status" value="1"/>
</dbReference>
<dbReference type="GO" id="GO:0006935">
    <property type="term" value="P:chemotaxis"/>
    <property type="evidence" value="ECO:0007669"/>
    <property type="project" value="InterPro"/>
</dbReference>
<feature type="domain" description="Methyl-accepting transducer" evidence="4">
    <location>
        <begin position="201"/>
        <end position="411"/>
    </location>
</feature>
<keyword evidence="1 3" id="KW-0807">Transducer</keyword>
<dbReference type="PROSITE" id="PS50111">
    <property type="entry name" value="CHEMOTAXIS_TRANSDUC_2"/>
    <property type="match status" value="1"/>
</dbReference>
<name>A0A9X6WNE6_BACTU</name>
<dbReference type="GO" id="GO:0016020">
    <property type="term" value="C:membrane"/>
    <property type="evidence" value="ECO:0007669"/>
    <property type="project" value="InterPro"/>
</dbReference>
<dbReference type="InterPro" id="IPR004089">
    <property type="entry name" value="MCPsignal_dom"/>
</dbReference>
<protein>
    <recommendedName>
        <fullName evidence="4">Methyl-accepting transducer domain-containing protein</fullName>
    </recommendedName>
</protein>
<sequence>MKKKAHLVHKNNIVETDINTIDTTKERLTAFQIMQKDLDNVKEEMENDLLYDEILHKHQLLLDRNNKNTKEEKEIIIKNFEAYIKSLQNVDINKDFFSTRKQIGLSYGDANLDEDLHLSSHLRILEVLIPEIIKNHSYNTDKSTESILSLIKLVLFDYRLIDKFKSEITNLEIIKNINKIMDSIMNVNKTNLLFDSIDVTTEQTDNVASATEELSASVTSILSSVKSVSTNTHKLLEDISSGQQEIEISLNDIVSLNQGFARTKANINDLVTDIRNITSIIEFIKNISEQTTLLAINASIEASRAGEDGKGFSVIADEIRSLSEQTTESVENIVKVIKNVEEDTRKVDRNTEDLFEELEEKTHRAQKAISTLDDIIKQTREVGNFAKNMTDILDEQFVSTQKVKNFLEDVIHYSAKVRELAKDTGESIYKVSKEIENLRRNTIDLIPDLRHKHYLNIVKTEEMVHQWWIYNAILGFHKFDEDEKLSDNESRFWIWYSRAKKNPKLAISYAFKKLEEEHLELYHLEEKIKYILSKGKTSDANHLLIDLQQKTNEISHLLEIIEKEL</sequence>
<proteinExistence type="inferred from homology"/>
<dbReference type="SMART" id="SM00283">
    <property type="entry name" value="MA"/>
    <property type="match status" value="1"/>
</dbReference>
<evidence type="ECO:0000313" key="5">
    <source>
        <dbReference type="EMBL" id="PFJ38864.1"/>
    </source>
</evidence>
<dbReference type="PANTHER" id="PTHR32089:SF112">
    <property type="entry name" value="LYSOZYME-LIKE PROTEIN-RELATED"/>
    <property type="match status" value="1"/>
</dbReference>
<comment type="caution">
    <text evidence="5">The sequence shown here is derived from an EMBL/GenBank/DDBJ whole genome shotgun (WGS) entry which is preliminary data.</text>
</comment>